<dbReference type="Proteomes" id="UP000008694">
    <property type="component" value="Unassembled WGS sequence"/>
</dbReference>
<gene>
    <name evidence="2" type="ORF">ARALYDRAFT_902317</name>
</gene>
<dbReference type="EMBL" id="GL348716">
    <property type="protein sequence ID" value="EFH55660.1"/>
    <property type="molecule type" value="Genomic_DNA"/>
</dbReference>
<keyword evidence="1" id="KW-1133">Transmembrane helix</keyword>
<reference evidence="3" key="1">
    <citation type="journal article" date="2011" name="Nat. Genet.">
        <title>The Arabidopsis lyrata genome sequence and the basis of rapid genome size change.</title>
        <authorList>
            <person name="Hu T.T."/>
            <person name="Pattyn P."/>
            <person name="Bakker E.G."/>
            <person name="Cao J."/>
            <person name="Cheng J.-F."/>
            <person name="Clark R.M."/>
            <person name="Fahlgren N."/>
            <person name="Fawcett J.A."/>
            <person name="Grimwood J."/>
            <person name="Gundlach H."/>
            <person name="Haberer G."/>
            <person name="Hollister J.D."/>
            <person name="Ossowski S."/>
            <person name="Ottilar R.P."/>
            <person name="Salamov A.A."/>
            <person name="Schneeberger K."/>
            <person name="Spannagl M."/>
            <person name="Wang X."/>
            <person name="Yang L."/>
            <person name="Nasrallah M.E."/>
            <person name="Bergelson J."/>
            <person name="Carrington J.C."/>
            <person name="Gaut B.S."/>
            <person name="Schmutz J."/>
            <person name="Mayer K.F.X."/>
            <person name="Van de Peer Y."/>
            <person name="Grigoriev I.V."/>
            <person name="Nordborg M."/>
            <person name="Weigel D."/>
            <person name="Guo Y.-L."/>
        </authorList>
    </citation>
    <scope>NUCLEOTIDE SEQUENCE [LARGE SCALE GENOMIC DNA]</scope>
    <source>
        <strain evidence="3">cv. MN47</strain>
    </source>
</reference>
<evidence type="ECO:0000313" key="3">
    <source>
        <dbReference type="Proteomes" id="UP000008694"/>
    </source>
</evidence>
<dbReference type="AlphaFoldDB" id="D7LF05"/>
<evidence type="ECO:0000256" key="1">
    <source>
        <dbReference type="SAM" id="Phobius"/>
    </source>
</evidence>
<feature type="transmembrane region" description="Helical" evidence="1">
    <location>
        <begin position="20"/>
        <end position="39"/>
    </location>
</feature>
<protein>
    <submittedName>
        <fullName evidence="2">Predicted protein</fullName>
    </submittedName>
</protein>
<accession>D7LF05</accession>
<dbReference type="Gramene" id="scaffold_401818.1">
    <property type="protein sequence ID" value="scaffold_401818.1"/>
    <property type="gene ID" value="scaffold_401818.1"/>
</dbReference>
<keyword evidence="3" id="KW-1185">Reference proteome</keyword>
<name>D7LF05_ARALL</name>
<evidence type="ECO:0000313" key="2">
    <source>
        <dbReference type="EMBL" id="EFH55660.1"/>
    </source>
</evidence>
<organism evidence="3">
    <name type="scientific">Arabidopsis lyrata subsp. lyrata</name>
    <name type="common">Lyre-leaved rock-cress</name>
    <dbReference type="NCBI Taxonomy" id="81972"/>
    <lineage>
        <taxon>Eukaryota</taxon>
        <taxon>Viridiplantae</taxon>
        <taxon>Streptophyta</taxon>
        <taxon>Embryophyta</taxon>
        <taxon>Tracheophyta</taxon>
        <taxon>Spermatophyta</taxon>
        <taxon>Magnoliopsida</taxon>
        <taxon>eudicotyledons</taxon>
        <taxon>Gunneridae</taxon>
        <taxon>Pentapetalae</taxon>
        <taxon>rosids</taxon>
        <taxon>malvids</taxon>
        <taxon>Brassicales</taxon>
        <taxon>Brassicaceae</taxon>
        <taxon>Camelineae</taxon>
        <taxon>Arabidopsis</taxon>
    </lineage>
</organism>
<keyword evidence="1" id="KW-0472">Membrane</keyword>
<keyword evidence="1" id="KW-0812">Transmembrane</keyword>
<dbReference type="HOGENOM" id="CLU_2999176_0_0_1"/>
<proteinExistence type="predicted"/>
<sequence length="57" mass="6540">MADSSCSLPPLYEILSYKSYFRRAVDLTILGLLFSLLFAPNPIYEPKRHHLARGFPL</sequence>